<comment type="similarity">
    <text evidence="1">Belongs to the XseB family.</text>
</comment>
<dbReference type="Gene3D" id="1.10.287.1040">
    <property type="entry name" value="Exonuclease VII, small subunit"/>
    <property type="match status" value="1"/>
</dbReference>
<dbReference type="InterPro" id="IPR003761">
    <property type="entry name" value="Exonuc_VII_S"/>
</dbReference>
<evidence type="ECO:0000256" key="3">
    <source>
        <dbReference type="ARBA" id="ARBA00022722"/>
    </source>
</evidence>
<reference evidence="7 8" key="1">
    <citation type="submission" date="2019-01" db="EMBL/GenBank/DDBJ databases">
        <title>Spirosoma flava sp. nov., a propanil-degrading bacterium isolated from herbicide-contaminated soil.</title>
        <authorList>
            <person name="Zhang L."/>
            <person name="Jiang J.-D."/>
        </authorList>
    </citation>
    <scope>NUCLEOTIDE SEQUENCE [LARGE SCALE GENOMIC DNA]</scope>
    <source>
        <strain evidence="7 8">TY50</strain>
    </source>
</reference>
<evidence type="ECO:0000256" key="5">
    <source>
        <dbReference type="ARBA" id="ARBA00022839"/>
    </source>
</evidence>
<evidence type="ECO:0000256" key="6">
    <source>
        <dbReference type="NCBIfam" id="TIGR01280"/>
    </source>
</evidence>
<dbReference type="NCBIfam" id="TIGR01280">
    <property type="entry name" value="xseB"/>
    <property type="match status" value="1"/>
</dbReference>
<dbReference type="InterPro" id="IPR037004">
    <property type="entry name" value="Exonuc_VII_ssu_sf"/>
</dbReference>
<protein>
    <recommendedName>
        <fullName evidence="6">Exodeoxyribonuclease VII small subunit</fullName>
        <ecNumber evidence="6">3.1.11.6</ecNumber>
    </recommendedName>
</protein>
<dbReference type="EC" id="3.1.11.6" evidence="6"/>
<keyword evidence="2" id="KW-0963">Cytoplasm</keyword>
<dbReference type="EMBL" id="SBLB01000001">
    <property type="protein sequence ID" value="RYC71532.1"/>
    <property type="molecule type" value="Genomic_DNA"/>
</dbReference>
<dbReference type="SUPFAM" id="SSF116842">
    <property type="entry name" value="XseB-like"/>
    <property type="match status" value="1"/>
</dbReference>
<dbReference type="GO" id="GO:0006308">
    <property type="term" value="P:DNA catabolic process"/>
    <property type="evidence" value="ECO:0007669"/>
    <property type="project" value="UniProtKB-UniRule"/>
</dbReference>
<keyword evidence="5" id="KW-0269">Exonuclease</keyword>
<evidence type="ECO:0000313" key="7">
    <source>
        <dbReference type="EMBL" id="RYC71532.1"/>
    </source>
</evidence>
<dbReference type="GO" id="GO:0008855">
    <property type="term" value="F:exodeoxyribonuclease VII activity"/>
    <property type="evidence" value="ECO:0007669"/>
    <property type="project" value="UniProtKB-UniRule"/>
</dbReference>
<evidence type="ECO:0000313" key="8">
    <source>
        <dbReference type="Proteomes" id="UP000290407"/>
    </source>
</evidence>
<dbReference type="Pfam" id="PF02609">
    <property type="entry name" value="Exonuc_VII_S"/>
    <property type="match status" value="1"/>
</dbReference>
<accession>A0A4Q2UR90</accession>
<sequence length="62" mass="7343">MTYQEAYEKLTALVEEIENEEIALDELPAKIRQAGELITFCQDRLRIVETDYQESIERLPKR</sequence>
<gene>
    <name evidence="7" type="primary">xseB</name>
    <name evidence="7" type="ORF">EQG79_05175</name>
</gene>
<dbReference type="Proteomes" id="UP000290407">
    <property type="component" value="Unassembled WGS sequence"/>
</dbReference>
<evidence type="ECO:0000256" key="2">
    <source>
        <dbReference type="ARBA" id="ARBA00022490"/>
    </source>
</evidence>
<comment type="caution">
    <text evidence="7">The sequence shown here is derived from an EMBL/GenBank/DDBJ whole genome shotgun (WGS) entry which is preliminary data.</text>
</comment>
<keyword evidence="8" id="KW-1185">Reference proteome</keyword>
<evidence type="ECO:0000256" key="1">
    <source>
        <dbReference type="ARBA" id="ARBA00009998"/>
    </source>
</evidence>
<dbReference type="AlphaFoldDB" id="A0A4Q2UR90"/>
<organism evidence="7 8">
    <name type="scientific">Spirosoma sordidisoli</name>
    <dbReference type="NCBI Taxonomy" id="2502893"/>
    <lineage>
        <taxon>Bacteria</taxon>
        <taxon>Pseudomonadati</taxon>
        <taxon>Bacteroidota</taxon>
        <taxon>Cytophagia</taxon>
        <taxon>Cytophagales</taxon>
        <taxon>Cytophagaceae</taxon>
        <taxon>Spirosoma</taxon>
    </lineage>
</organism>
<keyword evidence="3" id="KW-0540">Nuclease</keyword>
<dbReference type="GO" id="GO:0009318">
    <property type="term" value="C:exodeoxyribonuclease VII complex"/>
    <property type="evidence" value="ECO:0007669"/>
    <property type="project" value="UniProtKB-UniRule"/>
</dbReference>
<dbReference type="RefSeq" id="WP_077919190.1">
    <property type="nucleotide sequence ID" value="NZ_SBLB01000001.1"/>
</dbReference>
<proteinExistence type="inferred from homology"/>
<keyword evidence="4 7" id="KW-0378">Hydrolase</keyword>
<name>A0A4Q2UR90_9BACT</name>
<evidence type="ECO:0000256" key="4">
    <source>
        <dbReference type="ARBA" id="ARBA00022801"/>
    </source>
</evidence>